<dbReference type="InterPro" id="IPR029069">
    <property type="entry name" value="HotDog_dom_sf"/>
</dbReference>
<protein>
    <submittedName>
        <fullName evidence="3">Thioesterase family protein</fullName>
    </submittedName>
</protein>
<reference evidence="3 4" key="1">
    <citation type="submission" date="2022-11" db="EMBL/GenBank/DDBJ databases">
        <title>Minimal conservation of predation-associated metabolite biosynthetic gene clusters underscores biosynthetic potential of Myxococcota including descriptions for ten novel species: Archangium lansinium sp. nov., Myxococcus landrumus sp. nov., Nannocystis bai.</title>
        <authorList>
            <person name="Ahearne A."/>
            <person name="Stevens C."/>
            <person name="Dowd S."/>
        </authorList>
    </citation>
    <scope>NUCLEOTIDE SEQUENCE [LARGE SCALE GENOMIC DNA]</scope>
    <source>
        <strain evidence="3 4">RJM3</strain>
    </source>
</reference>
<accession>A0ABT5EJ57</accession>
<evidence type="ECO:0000313" key="4">
    <source>
        <dbReference type="Proteomes" id="UP001221411"/>
    </source>
</evidence>
<proteinExistence type="predicted"/>
<comment type="caution">
    <text evidence="3">The sequence shown here is derived from an EMBL/GenBank/DDBJ whole genome shotgun (WGS) entry which is preliminary data.</text>
</comment>
<dbReference type="Pfam" id="PF20789">
    <property type="entry name" value="4HBT_3C"/>
    <property type="match status" value="1"/>
</dbReference>
<keyword evidence="4" id="KW-1185">Reference proteome</keyword>
<dbReference type="SUPFAM" id="SSF54637">
    <property type="entry name" value="Thioesterase/thiol ester dehydrase-isomerase"/>
    <property type="match status" value="2"/>
</dbReference>
<feature type="domain" description="Acyl-CoA thioesterase-like N-terminal HotDog" evidence="1">
    <location>
        <begin position="23"/>
        <end position="104"/>
    </location>
</feature>
<dbReference type="InterPro" id="IPR042171">
    <property type="entry name" value="Acyl-CoA_hotdog"/>
</dbReference>
<dbReference type="InterPro" id="IPR049450">
    <property type="entry name" value="ACOT8-like_C"/>
</dbReference>
<dbReference type="EMBL" id="JAQNDO010000001">
    <property type="protein sequence ID" value="MDC0740982.1"/>
    <property type="molecule type" value="Genomic_DNA"/>
</dbReference>
<dbReference type="Gene3D" id="2.40.160.210">
    <property type="entry name" value="Acyl-CoA thioesterase, double hotdog domain"/>
    <property type="match status" value="1"/>
</dbReference>
<dbReference type="InterPro" id="IPR049449">
    <property type="entry name" value="TesB_ACOT8-like_N"/>
</dbReference>
<evidence type="ECO:0000259" key="2">
    <source>
        <dbReference type="Pfam" id="PF20789"/>
    </source>
</evidence>
<evidence type="ECO:0000313" key="3">
    <source>
        <dbReference type="EMBL" id="MDC0740982.1"/>
    </source>
</evidence>
<feature type="domain" description="Acyl-CoA thioesterase-like C-terminal" evidence="2">
    <location>
        <begin position="131"/>
        <end position="259"/>
    </location>
</feature>
<dbReference type="Proteomes" id="UP001221411">
    <property type="component" value="Unassembled WGS sequence"/>
</dbReference>
<organism evidence="3 4">
    <name type="scientific">Polyangium mundeleinium</name>
    <dbReference type="NCBI Taxonomy" id="2995306"/>
    <lineage>
        <taxon>Bacteria</taxon>
        <taxon>Pseudomonadati</taxon>
        <taxon>Myxococcota</taxon>
        <taxon>Polyangia</taxon>
        <taxon>Polyangiales</taxon>
        <taxon>Polyangiaceae</taxon>
        <taxon>Polyangium</taxon>
    </lineage>
</organism>
<dbReference type="Pfam" id="PF13622">
    <property type="entry name" value="4HBT_3"/>
    <property type="match status" value="1"/>
</dbReference>
<evidence type="ECO:0000259" key="1">
    <source>
        <dbReference type="Pfam" id="PF13622"/>
    </source>
</evidence>
<sequence length="263" mass="28586">MVDFVALTTPRPVTPGRFSLDVPDGWQQGRGAFGGFSLAVLVRALESTEDVAERPLRSLTAELCGPLLPGPAEISVEVLRRGSGQTTVAARVVQEGAVISHAVGILARARADTTTHREIPPPRLTPWKDVAPMASQEWPTFAKFFEYRVTGPFPFSGHSSPVTENWVRLRPPCPTLDAAYLTALADATWPASFSVWTEPRPVGTVSFTLQLFPPFDGVAADAPLLHRGQVLVAADGYSVEQRQLWTEDGRLLALNHQTIATIR</sequence>
<dbReference type="RefSeq" id="WP_271916195.1">
    <property type="nucleotide sequence ID" value="NZ_JAQNDO010000001.1"/>
</dbReference>
<name>A0ABT5EJ57_9BACT</name>
<gene>
    <name evidence="3" type="ORF">POL67_06465</name>
</gene>